<keyword evidence="5" id="KW-1185">Reference proteome</keyword>
<dbReference type="SUPFAM" id="SSF51735">
    <property type="entry name" value="NAD(P)-binding Rossmann-fold domains"/>
    <property type="match status" value="1"/>
</dbReference>
<accession>A0A165G8B3</accession>
<dbReference type="GO" id="GO:0016491">
    <property type="term" value="F:oxidoreductase activity"/>
    <property type="evidence" value="ECO:0007669"/>
    <property type="project" value="UniProtKB-KW"/>
</dbReference>
<dbReference type="STRING" id="1314781.A0A165G8B3"/>
<gene>
    <name evidence="4" type="ORF">EXIGLDRAFT_617358</name>
</gene>
<dbReference type="OrthoDB" id="191139at2759"/>
<keyword evidence="2" id="KW-0521">NADP</keyword>
<dbReference type="Proteomes" id="UP000077266">
    <property type="component" value="Unassembled WGS sequence"/>
</dbReference>
<proteinExistence type="inferred from homology"/>
<sequence length="321" mass="35026">MFAALGIFWTQAFPPKPQWTVNDIPDLSGKVTIVTGGNSGVGYETCKALLSHDAKVYMASRSKSKAEEAIAQLHRETGRSAIFLELDLGSLASVKQAAQTFLGLEPELHILFNNGGIMTPPIEALTTDGYDLQHGTNVLGHYFFTTLLVPALAAGARTSHDGKARIVVTASSVADFCRSFDFAVMKGSGSDDAARRKMGTQGLYIQSKFANIMLSKEFARRFVDHGIVANAVNPGNLQSNLQRHQSAFLRWIMNTTLLHPVRFGALTQLYVGTAPETAQANGKYFIPWARPGDAVQNPLANDAQLSAKLWDWLEEQVQPFL</sequence>
<dbReference type="InParanoid" id="A0A165G8B3"/>
<dbReference type="Pfam" id="PF00106">
    <property type="entry name" value="adh_short"/>
    <property type="match status" value="1"/>
</dbReference>
<evidence type="ECO:0000256" key="2">
    <source>
        <dbReference type="ARBA" id="ARBA00022857"/>
    </source>
</evidence>
<dbReference type="PANTHER" id="PTHR24320">
    <property type="entry name" value="RETINOL DEHYDROGENASE"/>
    <property type="match status" value="1"/>
</dbReference>
<dbReference type="InterPro" id="IPR036291">
    <property type="entry name" value="NAD(P)-bd_dom_sf"/>
</dbReference>
<protein>
    <submittedName>
        <fullName evidence="4">NAD(P)-binding protein</fullName>
    </submittedName>
</protein>
<organism evidence="4 5">
    <name type="scientific">Exidia glandulosa HHB12029</name>
    <dbReference type="NCBI Taxonomy" id="1314781"/>
    <lineage>
        <taxon>Eukaryota</taxon>
        <taxon>Fungi</taxon>
        <taxon>Dikarya</taxon>
        <taxon>Basidiomycota</taxon>
        <taxon>Agaricomycotina</taxon>
        <taxon>Agaricomycetes</taxon>
        <taxon>Auriculariales</taxon>
        <taxon>Exidiaceae</taxon>
        <taxon>Exidia</taxon>
    </lineage>
</organism>
<dbReference type="PANTHER" id="PTHR24320:SF236">
    <property type="entry name" value="SHORT-CHAIN DEHYDROGENASE-RELATED"/>
    <property type="match status" value="1"/>
</dbReference>
<dbReference type="Gene3D" id="3.40.50.720">
    <property type="entry name" value="NAD(P)-binding Rossmann-like Domain"/>
    <property type="match status" value="1"/>
</dbReference>
<dbReference type="FunCoup" id="A0A165G8B3">
    <property type="interactions" value="196"/>
</dbReference>
<comment type="similarity">
    <text evidence="1">Belongs to the short-chain dehydrogenases/reductases (SDR) family.</text>
</comment>
<evidence type="ECO:0000256" key="3">
    <source>
        <dbReference type="ARBA" id="ARBA00023002"/>
    </source>
</evidence>
<dbReference type="PRINTS" id="PR00081">
    <property type="entry name" value="GDHRDH"/>
</dbReference>
<reference evidence="4 5" key="1">
    <citation type="journal article" date="2016" name="Mol. Biol. Evol.">
        <title>Comparative Genomics of Early-Diverging Mushroom-Forming Fungi Provides Insights into the Origins of Lignocellulose Decay Capabilities.</title>
        <authorList>
            <person name="Nagy L.G."/>
            <person name="Riley R."/>
            <person name="Tritt A."/>
            <person name="Adam C."/>
            <person name="Daum C."/>
            <person name="Floudas D."/>
            <person name="Sun H."/>
            <person name="Yadav J.S."/>
            <person name="Pangilinan J."/>
            <person name="Larsson K.H."/>
            <person name="Matsuura K."/>
            <person name="Barry K."/>
            <person name="Labutti K."/>
            <person name="Kuo R."/>
            <person name="Ohm R.A."/>
            <person name="Bhattacharya S.S."/>
            <person name="Shirouzu T."/>
            <person name="Yoshinaga Y."/>
            <person name="Martin F.M."/>
            <person name="Grigoriev I.V."/>
            <person name="Hibbett D.S."/>
        </authorList>
    </citation>
    <scope>NUCLEOTIDE SEQUENCE [LARGE SCALE GENOMIC DNA]</scope>
    <source>
        <strain evidence="4 5">HHB12029</strain>
    </source>
</reference>
<dbReference type="InterPro" id="IPR002347">
    <property type="entry name" value="SDR_fam"/>
</dbReference>
<name>A0A165G8B3_EXIGL</name>
<dbReference type="EMBL" id="KV426056">
    <property type="protein sequence ID" value="KZV90132.1"/>
    <property type="molecule type" value="Genomic_DNA"/>
</dbReference>
<evidence type="ECO:0000313" key="5">
    <source>
        <dbReference type="Proteomes" id="UP000077266"/>
    </source>
</evidence>
<dbReference type="AlphaFoldDB" id="A0A165G8B3"/>
<evidence type="ECO:0000256" key="1">
    <source>
        <dbReference type="ARBA" id="ARBA00006484"/>
    </source>
</evidence>
<evidence type="ECO:0000313" key="4">
    <source>
        <dbReference type="EMBL" id="KZV90132.1"/>
    </source>
</evidence>
<keyword evidence="3" id="KW-0560">Oxidoreductase</keyword>